<dbReference type="PROSITE" id="PS51257">
    <property type="entry name" value="PROKAR_LIPOPROTEIN"/>
    <property type="match status" value="1"/>
</dbReference>
<evidence type="ECO:0000256" key="1">
    <source>
        <dbReference type="SAM" id="SignalP"/>
    </source>
</evidence>
<keyword evidence="3" id="KW-1185">Reference proteome</keyword>
<reference evidence="2 3" key="1">
    <citation type="submission" date="2016-10" db="EMBL/GenBank/DDBJ databases">
        <title>Pseudoalteromonas amylolytica sp. nov., isolated from the surface seawater.</title>
        <authorList>
            <person name="Wu Y.-H."/>
            <person name="Cheng H."/>
            <person name="Jin X.-B."/>
            <person name="Wang C.-S."/>
            <person name="Xu X.-W."/>
        </authorList>
    </citation>
    <scope>NUCLEOTIDE SEQUENCE [LARGE SCALE GENOMIC DNA]</scope>
    <source>
        <strain evidence="2 3">JCM 12483</strain>
    </source>
</reference>
<protein>
    <submittedName>
        <fullName evidence="2">Uncharacterized protein</fullName>
    </submittedName>
</protein>
<evidence type="ECO:0000313" key="3">
    <source>
        <dbReference type="Proteomes" id="UP000180253"/>
    </source>
</evidence>
<dbReference type="OrthoDB" id="6314407at2"/>
<feature type="signal peptide" evidence="1">
    <location>
        <begin position="1"/>
        <end position="23"/>
    </location>
</feature>
<name>A0A1S1N5H7_9GAMM</name>
<dbReference type="AlphaFoldDB" id="A0A1S1N5H7"/>
<accession>A0A1S1N5H7</accession>
<dbReference type="RefSeq" id="WP_070993034.1">
    <property type="nucleotide sequence ID" value="NZ_CBCSHD010000010.1"/>
</dbReference>
<organism evidence="2 3">
    <name type="scientific">Pseudoalteromonas byunsanensis</name>
    <dbReference type="NCBI Taxonomy" id="327939"/>
    <lineage>
        <taxon>Bacteria</taxon>
        <taxon>Pseudomonadati</taxon>
        <taxon>Pseudomonadota</taxon>
        <taxon>Gammaproteobacteria</taxon>
        <taxon>Alteromonadales</taxon>
        <taxon>Pseudoalteromonadaceae</taxon>
        <taxon>Pseudoalteromonas</taxon>
    </lineage>
</organism>
<comment type="caution">
    <text evidence="2">The sequence shown here is derived from an EMBL/GenBank/DDBJ whole genome shotgun (WGS) entry which is preliminary data.</text>
</comment>
<gene>
    <name evidence="2" type="ORF">BIW53_16020</name>
</gene>
<proteinExistence type="predicted"/>
<sequence>MLKPLRFIIITGITSACAFASYAQIQSQTQQLESHQSTNKNGYRVVVTQHCKQVLEAPLSDEQVNSYLAMKEQSKKMQSLEYPVNKVSAQMSKLGNQIQTITQQAYMVTDGKLTIDKTLLAQQQAVSAELEQLAAKNKGKFKALEAQSQLLHKAAQHFEALITPTIGDIEHSHVQILAPEEQAQTDCVTRS</sequence>
<dbReference type="EMBL" id="MNAN01000034">
    <property type="protein sequence ID" value="OHU94566.1"/>
    <property type="molecule type" value="Genomic_DNA"/>
</dbReference>
<feature type="chain" id="PRO_5010283832" evidence="1">
    <location>
        <begin position="24"/>
        <end position="191"/>
    </location>
</feature>
<evidence type="ECO:0000313" key="2">
    <source>
        <dbReference type="EMBL" id="OHU94566.1"/>
    </source>
</evidence>
<keyword evidence="1" id="KW-0732">Signal</keyword>
<dbReference type="Proteomes" id="UP000180253">
    <property type="component" value="Unassembled WGS sequence"/>
</dbReference>